<dbReference type="InterPro" id="IPR036388">
    <property type="entry name" value="WH-like_DNA-bd_sf"/>
</dbReference>
<comment type="caution">
    <text evidence="3">The sequence shown here is derived from an EMBL/GenBank/DDBJ whole genome shotgun (WGS) entry which is preliminary data.</text>
</comment>
<dbReference type="InterPro" id="IPR053173">
    <property type="entry name" value="SAM-binding_MTase"/>
</dbReference>
<dbReference type="EMBL" id="JBIRUQ010000001">
    <property type="protein sequence ID" value="MFI1459237.1"/>
    <property type="molecule type" value="Genomic_DNA"/>
</dbReference>
<dbReference type="InterPro" id="IPR025714">
    <property type="entry name" value="Methyltranfer_dom"/>
</dbReference>
<dbReference type="InterPro" id="IPR048711">
    <property type="entry name" value="WHD_Rv2258c"/>
</dbReference>
<dbReference type="InterPro" id="IPR036390">
    <property type="entry name" value="WH_DNA-bd_sf"/>
</dbReference>
<dbReference type="CDD" id="cd02440">
    <property type="entry name" value="AdoMet_MTases"/>
    <property type="match status" value="1"/>
</dbReference>
<dbReference type="PANTHER" id="PTHR45128:SF2">
    <property type="entry name" value="METHYLTRANSFERASE DOMAIN-CONTAINING PROTEIN"/>
    <property type="match status" value="1"/>
</dbReference>
<reference evidence="3 4" key="1">
    <citation type="submission" date="2024-10" db="EMBL/GenBank/DDBJ databases">
        <title>The Natural Products Discovery Center: Release of the First 8490 Sequenced Strains for Exploring Actinobacteria Biosynthetic Diversity.</title>
        <authorList>
            <person name="Kalkreuter E."/>
            <person name="Kautsar S.A."/>
            <person name="Yang D."/>
            <person name="Bader C.D."/>
            <person name="Teijaro C.N."/>
            <person name="Fluegel L."/>
            <person name="Davis C.M."/>
            <person name="Simpson J.R."/>
            <person name="Lauterbach L."/>
            <person name="Steele A.D."/>
            <person name="Gui C."/>
            <person name="Meng S."/>
            <person name="Li G."/>
            <person name="Viehrig K."/>
            <person name="Ye F."/>
            <person name="Su P."/>
            <person name="Kiefer A.F."/>
            <person name="Nichols A."/>
            <person name="Cepeda A.J."/>
            <person name="Yan W."/>
            <person name="Fan B."/>
            <person name="Jiang Y."/>
            <person name="Adhikari A."/>
            <person name="Zheng C.-J."/>
            <person name="Schuster L."/>
            <person name="Cowan T.M."/>
            <person name="Smanski M.J."/>
            <person name="Chevrette M.G."/>
            <person name="De Carvalho L.P.S."/>
            <person name="Shen B."/>
        </authorList>
    </citation>
    <scope>NUCLEOTIDE SEQUENCE [LARGE SCALE GENOMIC DNA]</scope>
    <source>
        <strain evidence="3 4">NPDC020568</strain>
    </source>
</reference>
<dbReference type="InterPro" id="IPR029063">
    <property type="entry name" value="SAM-dependent_MTases_sf"/>
</dbReference>
<dbReference type="GeneID" id="93506488"/>
<dbReference type="SUPFAM" id="SSF53335">
    <property type="entry name" value="S-adenosyl-L-methionine-dependent methyltransferases"/>
    <property type="match status" value="1"/>
</dbReference>
<keyword evidence="3" id="KW-0808">Transferase</keyword>
<feature type="domain" description="Methyltransferase" evidence="1">
    <location>
        <begin position="176"/>
        <end position="285"/>
    </location>
</feature>
<organism evidence="3 4">
    <name type="scientific">Nocardia carnea</name>
    <dbReference type="NCBI Taxonomy" id="37328"/>
    <lineage>
        <taxon>Bacteria</taxon>
        <taxon>Bacillati</taxon>
        <taxon>Actinomycetota</taxon>
        <taxon>Actinomycetes</taxon>
        <taxon>Mycobacteriales</taxon>
        <taxon>Nocardiaceae</taxon>
        <taxon>Nocardia</taxon>
    </lineage>
</organism>
<dbReference type="GO" id="GO:0032259">
    <property type="term" value="P:methylation"/>
    <property type="evidence" value="ECO:0007669"/>
    <property type="project" value="UniProtKB-KW"/>
</dbReference>
<feature type="domain" description="S-adenosylmethionine-dependent methyltransferase Rv2258c-like winged HTH" evidence="2">
    <location>
        <begin position="26"/>
        <end position="99"/>
    </location>
</feature>
<keyword evidence="3" id="KW-0489">Methyltransferase</keyword>
<dbReference type="Pfam" id="PF13847">
    <property type="entry name" value="Methyltransf_31"/>
    <property type="match status" value="1"/>
</dbReference>
<evidence type="ECO:0000313" key="3">
    <source>
        <dbReference type="EMBL" id="MFI1459237.1"/>
    </source>
</evidence>
<gene>
    <name evidence="3" type="ORF">ACH4WX_00795</name>
</gene>
<dbReference type="GO" id="GO:0008168">
    <property type="term" value="F:methyltransferase activity"/>
    <property type="evidence" value="ECO:0007669"/>
    <property type="project" value="UniProtKB-KW"/>
</dbReference>
<dbReference type="Gene3D" id="1.10.10.10">
    <property type="entry name" value="Winged helix-like DNA-binding domain superfamily/Winged helix DNA-binding domain"/>
    <property type="match status" value="1"/>
</dbReference>
<name>A0ABW7TDZ4_9NOCA</name>
<evidence type="ECO:0000313" key="4">
    <source>
        <dbReference type="Proteomes" id="UP001611263"/>
    </source>
</evidence>
<protein>
    <submittedName>
        <fullName evidence="3">Class I SAM-dependent methyltransferase</fullName>
        <ecNumber evidence="3">2.1.1.-</ecNumber>
    </submittedName>
</protein>
<dbReference type="Proteomes" id="UP001611263">
    <property type="component" value="Unassembled WGS sequence"/>
</dbReference>
<dbReference type="RefSeq" id="WP_033241175.1">
    <property type="nucleotide sequence ID" value="NZ_JBIRUQ010000001.1"/>
</dbReference>
<proteinExistence type="predicted"/>
<keyword evidence="4" id="KW-1185">Reference proteome</keyword>
<dbReference type="Gene3D" id="3.40.50.150">
    <property type="entry name" value="Vaccinia Virus protein VP39"/>
    <property type="match status" value="1"/>
</dbReference>
<evidence type="ECO:0000259" key="2">
    <source>
        <dbReference type="Pfam" id="PF21320"/>
    </source>
</evidence>
<dbReference type="SUPFAM" id="SSF46785">
    <property type="entry name" value="Winged helix' DNA-binding domain"/>
    <property type="match status" value="1"/>
</dbReference>
<sequence>MDREAGSVTAVADRVFHAVLGAVDVLAIFVGDRLGWYRSLVADGPATAAELAARTGTHPRYTREWLEQQAVTGLLTVHRDGSAAERMFAVPAATAEVLTDEHSLEYLAPIARLFGAVGPALPKLLDAYRTGGGVSWDELGDDAREGQADGNRPWYEKRLAAALGDVPEVVEVLGTPGAKVLDIGCGAGWSAITLAGAYPAARVRGVDIDAPSVRRAVANAAAAGVTDRVEFTVGDAAELPTGGFDIAFAFECVHDMPRPVEVLAAVRRALRPGGIMVVMDEAVAPEFAPDGDDLERLMYGFSLFVCLPDGMSSPPSAGTGTVMRAATLRNYALEAGFTRFDVLPIEDFGFWRFYLLG</sequence>
<dbReference type="PANTHER" id="PTHR45128">
    <property type="entry name" value="METHYLTRANSFERASE TYPE 11"/>
    <property type="match status" value="1"/>
</dbReference>
<dbReference type="EC" id="2.1.1.-" evidence="3"/>
<dbReference type="Pfam" id="PF21320">
    <property type="entry name" value="WHD_Rv2258c"/>
    <property type="match status" value="1"/>
</dbReference>
<evidence type="ECO:0000259" key="1">
    <source>
        <dbReference type="Pfam" id="PF13847"/>
    </source>
</evidence>
<accession>A0ABW7TDZ4</accession>